<sequence>MYKKTTLSEQDFFTLNYVNLKELEFTGDQVQFVEVYTKSDEAWYTTNQQGTFIVLDKDRLVLLIGGVYFNLKRI</sequence>
<evidence type="ECO:0000313" key="1">
    <source>
        <dbReference type="EMBL" id="AIQ14549.1"/>
    </source>
</evidence>
<dbReference type="EMBL" id="CP009288">
    <property type="protein sequence ID" value="AIQ14549.1"/>
    <property type="molecule type" value="Genomic_DNA"/>
</dbReference>
<organism evidence="1 2">
    <name type="scientific">Paenibacillus durus</name>
    <name type="common">Paenibacillus azotofixans</name>
    <dbReference type="NCBI Taxonomy" id="44251"/>
    <lineage>
        <taxon>Bacteria</taxon>
        <taxon>Bacillati</taxon>
        <taxon>Bacillota</taxon>
        <taxon>Bacilli</taxon>
        <taxon>Bacillales</taxon>
        <taxon>Paenibacillaceae</taxon>
        <taxon>Paenibacillus</taxon>
    </lineage>
</organism>
<reference evidence="1 2" key="1">
    <citation type="submission" date="2014-08" db="EMBL/GenBank/DDBJ databases">
        <title>Comparative genomics of the Paenibacillus odorifer group.</title>
        <authorList>
            <person name="den Bakker H.C."/>
            <person name="Tsai Y.-C."/>
            <person name="Martin N."/>
            <person name="Korlach J."/>
            <person name="Wiedmann M."/>
        </authorList>
    </citation>
    <scope>NUCLEOTIDE SEQUENCE [LARGE SCALE GENOMIC DNA]</scope>
    <source>
        <strain evidence="1 2">DSM 1735</strain>
    </source>
</reference>
<keyword evidence="2" id="KW-1185">Reference proteome</keyword>
<name>A0A089J034_PAEDU</name>
<protein>
    <submittedName>
        <fullName evidence="1">Uncharacterized protein</fullName>
    </submittedName>
</protein>
<accession>A0A089J034</accession>
<gene>
    <name evidence="1" type="ORF">PDUR_23660</name>
</gene>
<evidence type="ECO:0000313" key="2">
    <source>
        <dbReference type="Proteomes" id="UP000029409"/>
    </source>
</evidence>
<proteinExistence type="predicted"/>
<dbReference type="AlphaFoldDB" id="A0A089J034"/>
<dbReference type="KEGG" id="pdu:PDUR_23660"/>
<dbReference type="Proteomes" id="UP000029409">
    <property type="component" value="Chromosome"/>
</dbReference>
<dbReference type="STRING" id="44251.PDUR_23660"/>